<organism evidence="2 3">
    <name type="scientific">Malassezia cuniculi</name>
    <dbReference type="NCBI Taxonomy" id="948313"/>
    <lineage>
        <taxon>Eukaryota</taxon>
        <taxon>Fungi</taxon>
        <taxon>Dikarya</taxon>
        <taxon>Basidiomycota</taxon>
        <taxon>Ustilaginomycotina</taxon>
        <taxon>Malasseziomycetes</taxon>
        <taxon>Malasseziales</taxon>
        <taxon>Malasseziaceae</taxon>
        <taxon>Malassezia</taxon>
    </lineage>
</organism>
<dbReference type="EMBL" id="CP119882">
    <property type="protein sequence ID" value="WFD36979.1"/>
    <property type="molecule type" value="Genomic_DNA"/>
</dbReference>
<reference evidence="2" key="1">
    <citation type="submission" date="2023-03" db="EMBL/GenBank/DDBJ databases">
        <title>Mating type loci evolution in Malassezia.</title>
        <authorList>
            <person name="Coelho M.A."/>
        </authorList>
    </citation>
    <scope>NUCLEOTIDE SEQUENCE</scope>
    <source>
        <strain evidence="2">CBS 11721</strain>
    </source>
</reference>
<dbReference type="AlphaFoldDB" id="A0AAF0EYV9"/>
<evidence type="ECO:0000256" key="1">
    <source>
        <dbReference type="SAM" id="MobiDB-lite"/>
    </source>
</evidence>
<dbReference type="Proteomes" id="UP001219933">
    <property type="component" value="Chromosome 6"/>
</dbReference>
<gene>
    <name evidence="2" type="ORF">MCUN1_003871</name>
</gene>
<proteinExistence type="predicted"/>
<sequence length="308" mass="34070">MLPFVPRSVAGIKRQHPLGGEKVPPRTASTDLEHAKASSPQVVGRIADALLAIVPELAREFAQDTHVMRMLDHDAVRRVCAVSAHLLDAFRLLAQLGCVEVSGYHVSFSGSDTHTLFVEGIPGHRRPLEAAQFIHALAGGVLYGIYAPSADGVRVQSADELRSAFVVVDAAASAALLERWGWNSDWMTHDKALTGQPSHVVDAALANFRCMPRDTWLERRDEYLAWRHELIAQNTATAKKRADERREHEKKTRTHTASACVQVPHVFFSAPITRAASQAAYKSYFAQFVQNAVDYIDVRADEGVIYQR</sequence>
<evidence type="ECO:0000313" key="2">
    <source>
        <dbReference type="EMBL" id="WFD36979.1"/>
    </source>
</evidence>
<name>A0AAF0EYV9_9BASI</name>
<keyword evidence="3" id="KW-1185">Reference proteome</keyword>
<feature type="region of interest" description="Disordered" evidence="1">
    <location>
        <begin position="15"/>
        <end position="36"/>
    </location>
</feature>
<accession>A0AAF0EYV9</accession>
<evidence type="ECO:0000313" key="3">
    <source>
        <dbReference type="Proteomes" id="UP001219933"/>
    </source>
</evidence>
<protein>
    <submittedName>
        <fullName evidence="2">Uncharacterized protein</fullName>
    </submittedName>
</protein>